<proteinExistence type="predicted"/>
<dbReference type="Proteomes" id="UP000501728">
    <property type="component" value="Chromosome"/>
</dbReference>
<feature type="transmembrane region" description="Helical" evidence="1">
    <location>
        <begin position="58"/>
        <end position="82"/>
    </location>
</feature>
<keyword evidence="1" id="KW-0472">Membrane</keyword>
<evidence type="ECO:0000313" key="3">
    <source>
        <dbReference type="Proteomes" id="UP000501728"/>
    </source>
</evidence>
<dbReference type="RefSeq" id="WP_169580172.1">
    <property type="nucleotide sequence ID" value="NZ_CP051480.1"/>
</dbReference>
<evidence type="ECO:0000256" key="1">
    <source>
        <dbReference type="SAM" id="Phobius"/>
    </source>
</evidence>
<keyword evidence="1" id="KW-1133">Transmembrane helix</keyword>
<keyword evidence="1" id="KW-0812">Transmembrane</keyword>
<feature type="transmembrane region" description="Helical" evidence="1">
    <location>
        <begin position="94"/>
        <end position="117"/>
    </location>
</feature>
<dbReference type="EMBL" id="CP051480">
    <property type="protein sequence ID" value="QJG66349.1"/>
    <property type="molecule type" value="Genomic_DNA"/>
</dbReference>
<feature type="transmembrane region" description="Helical" evidence="1">
    <location>
        <begin position="12"/>
        <end position="32"/>
    </location>
</feature>
<accession>A0A858U2S9</accession>
<gene>
    <name evidence="2" type="ORF">HGG64_01320</name>
</gene>
<organism evidence="2 3">
    <name type="scientific">Mycoplasma phocoeninasale</name>
    <dbReference type="NCBI Taxonomy" id="2726117"/>
    <lineage>
        <taxon>Bacteria</taxon>
        <taxon>Bacillati</taxon>
        <taxon>Mycoplasmatota</taxon>
        <taxon>Mollicutes</taxon>
        <taxon>Mycoplasmataceae</taxon>
        <taxon>Mycoplasma</taxon>
    </lineage>
</organism>
<keyword evidence="3" id="KW-1185">Reference proteome</keyword>
<reference evidence="2 3" key="1">
    <citation type="submission" date="2020-04" db="EMBL/GenBank/DDBJ databases">
        <title>Novel Mycoplasma species detected in Phocoena phocoena (harbor porpoise) from the USA.</title>
        <authorList>
            <person name="Volokhov D.V."/>
        </authorList>
    </citation>
    <scope>NUCLEOTIDE SEQUENCE [LARGE SCALE GENOMIC DNA]</scope>
    <source>
        <strain evidence="2 3">C264-NAS</strain>
    </source>
</reference>
<evidence type="ECO:0000313" key="2">
    <source>
        <dbReference type="EMBL" id="QJG66349.1"/>
    </source>
</evidence>
<dbReference type="AlphaFoldDB" id="A0A858U2S9"/>
<name>A0A858U2S9_9MOLU</name>
<protein>
    <recommendedName>
        <fullName evidence="4">DUF4064 domain-containing protein</fullName>
    </recommendedName>
</protein>
<evidence type="ECO:0008006" key="4">
    <source>
        <dbReference type="Google" id="ProtNLM"/>
    </source>
</evidence>
<sequence>MNKSTKKAILAFNVLAIIAWPILIGLIIYTYIAAAGQTNNNPTQEEAIKAVAAVSGPLIFGFILLSAINFIAFILNIVGIFLGFKEDKTGAGVLFILSIFLVGLMGLLGTIGSAILLKDAPKQSMQNSSGSSSKNMQNRI</sequence>
<dbReference type="KEGG" id="mphn:HGG64_01320"/>